<keyword evidence="9" id="KW-1185">Reference proteome</keyword>
<reference evidence="8 9" key="1">
    <citation type="journal article" date="2011" name="Proc. Natl. Acad. Sci. U.S.A.">
        <title>Evolutionary erosion of yeast sex chromosomes by mating-type switching accidents.</title>
        <authorList>
            <person name="Gordon J.L."/>
            <person name="Armisen D."/>
            <person name="Proux-Wera E."/>
            <person name="Oheigeartaigh S.S."/>
            <person name="Byrne K.P."/>
            <person name="Wolfe K.H."/>
        </authorList>
    </citation>
    <scope>NUCLEOTIDE SEQUENCE [LARGE SCALE GENOMIC DNA]</scope>
    <source>
        <strain evidence="9">ATCC 24235 / CBS 4417 / NBRC 1672 / NRRL Y-8282 / UCD 70-5</strain>
    </source>
</reference>
<dbReference type="GO" id="GO:0003735">
    <property type="term" value="F:structural constituent of ribosome"/>
    <property type="evidence" value="ECO:0007669"/>
    <property type="project" value="EnsemblFungi"/>
</dbReference>
<dbReference type="EMBL" id="HE612870">
    <property type="protein sequence ID" value="CCE65999.1"/>
    <property type="molecule type" value="Genomic_DNA"/>
</dbReference>
<dbReference type="InterPro" id="IPR002677">
    <property type="entry name" value="Ribosomal_bL32"/>
</dbReference>
<dbReference type="GO" id="GO:0005743">
    <property type="term" value="C:mitochondrial inner membrane"/>
    <property type="evidence" value="ECO:0007669"/>
    <property type="project" value="EnsemblFungi"/>
</dbReference>
<evidence type="ECO:0000256" key="2">
    <source>
        <dbReference type="ARBA" id="ARBA00008560"/>
    </source>
</evidence>
<dbReference type="GO" id="GO:0006412">
    <property type="term" value="P:translation"/>
    <property type="evidence" value="ECO:0007669"/>
    <property type="project" value="InterPro"/>
</dbReference>
<proteinExistence type="inferred from homology"/>
<dbReference type="NCBIfam" id="TIGR01031">
    <property type="entry name" value="rpmF_bact"/>
    <property type="match status" value="1"/>
</dbReference>
<evidence type="ECO:0000256" key="4">
    <source>
        <dbReference type="ARBA" id="ARBA00022980"/>
    </source>
</evidence>
<dbReference type="GeneID" id="11530651"/>
<dbReference type="AlphaFoldDB" id="G8C1H1"/>
<dbReference type="Pfam" id="PF01783">
    <property type="entry name" value="Ribosomal_L32p"/>
    <property type="match status" value="1"/>
</dbReference>
<dbReference type="SUPFAM" id="SSF57829">
    <property type="entry name" value="Zn-binding ribosomal proteins"/>
    <property type="match status" value="1"/>
</dbReference>
<dbReference type="STRING" id="1071381.G8C1H1"/>
<gene>
    <name evidence="8" type="primary">TPHA0O00270</name>
    <name evidence="8" type="ordered locus">TPHA_0O00270</name>
</gene>
<dbReference type="PANTHER" id="PTHR21026:SF2">
    <property type="entry name" value="LARGE RIBOSOMAL SUBUNIT PROTEIN BL32M"/>
    <property type="match status" value="1"/>
</dbReference>
<keyword evidence="4" id="KW-0689">Ribosomal protein</keyword>
<name>G8C1H1_TETPH</name>
<evidence type="ECO:0000256" key="6">
    <source>
        <dbReference type="ARBA" id="ARBA00023274"/>
    </source>
</evidence>
<keyword evidence="6" id="KW-0687">Ribonucleoprotein</keyword>
<dbReference type="eggNOG" id="KOG4080">
    <property type="taxonomic scope" value="Eukaryota"/>
</dbReference>
<evidence type="ECO:0000313" key="8">
    <source>
        <dbReference type="EMBL" id="CCE65999.1"/>
    </source>
</evidence>
<comment type="subcellular location">
    <subcellularLocation>
        <location evidence="1">Mitochondrion</location>
    </subcellularLocation>
</comment>
<keyword evidence="3" id="KW-0809">Transit peptide</keyword>
<dbReference type="OrthoDB" id="2014905at2759"/>
<keyword evidence="5" id="KW-0496">Mitochondrion</keyword>
<comment type="similarity">
    <text evidence="2">Belongs to the bacterial ribosomal protein bL32 family.</text>
</comment>
<dbReference type="RefSeq" id="XP_003688433.1">
    <property type="nucleotide sequence ID" value="XM_003688385.1"/>
</dbReference>
<dbReference type="OMA" id="KYLISWP"/>
<accession>G8C1H1</accession>
<evidence type="ECO:0000256" key="3">
    <source>
        <dbReference type="ARBA" id="ARBA00022946"/>
    </source>
</evidence>
<evidence type="ECO:0000313" key="9">
    <source>
        <dbReference type="Proteomes" id="UP000005666"/>
    </source>
</evidence>
<dbReference type="KEGG" id="tpf:TPHA_0O00270"/>
<protein>
    <recommendedName>
        <fullName evidence="7">Large ribosomal subunit protein bL32m</fullName>
    </recommendedName>
</protein>
<dbReference type="GO" id="GO:0008270">
    <property type="term" value="F:zinc ion binding"/>
    <property type="evidence" value="ECO:0007669"/>
    <property type="project" value="EnsemblFungi"/>
</dbReference>
<dbReference type="GO" id="GO:0005762">
    <property type="term" value="C:mitochondrial large ribosomal subunit"/>
    <property type="evidence" value="ECO:0007669"/>
    <property type="project" value="EnsemblFungi"/>
</dbReference>
<organism evidence="8 9">
    <name type="scientific">Tetrapisispora phaffii (strain ATCC 24235 / CBS 4417 / NBRC 1672 / NRRL Y-8282 / UCD 70-5)</name>
    <name type="common">Yeast</name>
    <name type="synonym">Fabospora phaffii</name>
    <dbReference type="NCBI Taxonomy" id="1071381"/>
    <lineage>
        <taxon>Eukaryota</taxon>
        <taxon>Fungi</taxon>
        <taxon>Dikarya</taxon>
        <taxon>Ascomycota</taxon>
        <taxon>Saccharomycotina</taxon>
        <taxon>Saccharomycetes</taxon>
        <taxon>Saccharomycetales</taxon>
        <taxon>Saccharomycetaceae</taxon>
        <taxon>Tetrapisispora</taxon>
    </lineage>
</organism>
<dbReference type="HOGENOM" id="CLU_1326703_0_0_1"/>
<evidence type="ECO:0000256" key="5">
    <source>
        <dbReference type="ARBA" id="ARBA00023128"/>
    </source>
</evidence>
<dbReference type="InterPro" id="IPR051991">
    <property type="entry name" value="Mitoribosomal_protein_bL32"/>
</dbReference>
<dbReference type="InterPro" id="IPR011332">
    <property type="entry name" value="Ribosomal_zn-bd"/>
</dbReference>
<evidence type="ECO:0000256" key="1">
    <source>
        <dbReference type="ARBA" id="ARBA00004173"/>
    </source>
</evidence>
<sequence>MVFQAISNILRKSTLNTEVNSISRLLRNSFLNVNDAFNSSGLALAPAGLNSIDKELGSIDKELGSIDNDNEGNIWDIFKNNNGFLLAVPKKKVSHQKKRQRLYAPGSKQLKLKNNLTKCPSCGHYKLANTLCTFCVDEIHHIWKKHTINDKKGTPEIPLQEQDLSAIDLRVLYPGKKDTEYVKKLKDKDSYLKRKIRSLPVEEK</sequence>
<evidence type="ECO:0000256" key="7">
    <source>
        <dbReference type="ARBA" id="ARBA00039935"/>
    </source>
</evidence>
<dbReference type="PANTHER" id="PTHR21026">
    <property type="entry name" value="39S RIBOSOMAL PROTEIN L32, MITOCHONDRIAL"/>
    <property type="match status" value="1"/>
</dbReference>
<dbReference type="Proteomes" id="UP000005666">
    <property type="component" value="Chromosome 15"/>
</dbReference>